<dbReference type="OrthoDB" id="2972085at2"/>
<evidence type="ECO:0000313" key="3">
    <source>
        <dbReference type="Proteomes" id="UP000027822"/>
    </source>
</evidence>
<evidence type="ECO:0000256" key="1">
    <source>
        <dbReference type="SAM" id="Phobius"/>
    </source>
</evidence>
<sequence length="209" mass="23950">MEQFKFEVRNMGIHFYIPIVICFAVLIVLITLPQETYILQQFVVIQTFIIPLSAWCTAFLVYELYHHHAEEVLIKLYSKKLIQNYIKVITIFLLIITILSTVLGVKSEALHPMNLGLLLVSQTLIFSSISLFLAVYFKNVETSLMLVIMYVATELITMGELMPWPHLFYFNPNVQLEDVLAYGIVSIVSSVIFIMASHSVVKTVERSVI</sequence>
<dbReference type="Proteomes" id="UP000027822">
    <property type="component" value="Unassembled WGS sequence"/>
</dbReference>
<feature type="transmembrane region" description="Helical" evidence="1">
    <location>
        <begin position="12"/>
        <end position="32"/>
    </location>
</feature>
<keyword evidence="3" id="KW-1185">Reference proteome</keyword>
<dbReference type="AlphaFoldDB" id="A0A073JY59"/>
<accession>A0A073JY59</accession>
<feature type="transmembrane region" description="Helical" evidence="1">
    <location>
        <begin position="117"/>
        <end position="137"/>
    </location>
</feature>
<dbReference type="STRING" id="574376.BAMA_24495"/>
<dbReference type="RefSeq" id="WP_034639517.1">
    <property type="nucleotide sequence ID" value="NZ_CBCSJC010000008.1"/>
</dbReference>
<reference evidence="2 3" key="1">
    <citation type="submission" date="2014-06" db="EMBL/GenBank/DDBJ databases">
        <title>Draft genome sequence of Bacillus manliponensis JCM 15802 (MCCC 1A00708).</title>
        <authorList>
            <person name="Lai Q."/>
            <person name="Liu Y."/>
            <person name="Shao Z."/>
        </authorList>
    </citation>
    <scope>NUCLEOTIDE SEQUENCE [LARGE SCALE GENOMIC DNA]</scope>
    <source>
        <strain evidence="2 3">JCM 15802</strain>
    </source>
</reference>
<feature type="transmembrane region" description="Helical" evidence="1">
    <location>
        <begin position="85"/>
        <end position="105"/>
    </location>
</feature>
<evidence type="ECO:0000313" key="2">
    <source>
        <dbReference type="EMBL" id="KEK19167.1"/>
    </source>
</evidence>
<comment type="caution">
    <text evidence="2">The sequence shown here is derived from an EMBL/GenBank/DDBJ whole genome shotgun (WGS) entry which is preliminary data.</text>
</comment>
<keyword evidence="1" id="KW-0812">Transmembrane</keyword>
<proteinExistence type="predicted"/>
<keyword evidence="1" id="KW-0472">Membrane</keyword>
<dbReference type="EMBL" id="JOTN01000009">
    <property type="protein sequence ID" value="KEK19167.1"/>
    <property type="molecule type" value="Genomic_DNA"/>
</dbReference>
<gene>
    <name evidence="2" type="ORF">BAMA_24495</name>
</gene>
<organism evidence="2 3">
    <name type="scientific">Bacillus manliponensis</name>
    <dbReference type="NCBI Taxonomy" id="574376"/>
    <lineage>
        <taxon>Bacteria</taxon>
        <taxon>Bacillati</taxon>
        <taxon>Bacillota</taxon>
        <taxon>Bacilli</taxon>
        <taxon>Bacillales</taxon>
        <taxon>Bacillaceae</taxon>
        <taxon>Bacillus</taxon>
        <taxon>Bacillus cereus group</taxon>
    </lineage>
</organism>
<feature type="transmembrane region" description="Helical" evidence="1">
    <location>
        <begin position="38"/>
        <end position="65"/>
    </location>
</feature>
<feature type="transmembrane region" description="Helical" evidence="1">
    <location>
        <begin position="179"/>
        <end position="201"/>
    </location>
</feature>
<name>A0A073JY59_9BACI</name>
<protein>
    <submittedName>
        <fullName evidence="2">Uncharacterized protein</fullName>
    </submittedName>
</protein>
<dbReference type="eggNOG" id="ENOG50339GR">
    <property type="taxonomic scope" value="Bacteria"/>
</dbReference>
<feature type="transmembrane region" description="Helical" evidence="1">
    <location>
        <begin position="144"/>
        <end position="167"/>
    </location>
</feature>
<keyword evidence="1" id="KW-1133">Transmembrane helix</keyword>